<sequence>MAALDGIDVLWRYRFTEEEGNEAAWRLAYTTESGYSKSKSSETTITKDGTVVTPGAVETTASATTLYKVGDIRIDELEEKGIDAGKRMQLWRISTKEAGTGENASKYKAKYFEGYLTTFEPTDNAEDKVEYSLEWSIESTGKNGYATLVIDDSDGGDYAFKDTVKVEAAP</sequence>
<keyword evidence="2" id="KW-1185">Reference proteome</keyword>
<dbReference type="EMBL" id="JAFREL020000003">
    <property type="protein sequence ID" value="MEO1771442.1"/>
    <property type="molecule type" value="Genomic_DNA"/>
</dbReference>
<evidence type="ECO:0000313" key="1">
    <source>
        <dbReference type="EMBL" id="MEO1771442.1"/>
    </source>
</evidence>
<reference evidence="1 2" key="1">
    <citation type="submission" date="2024-02" db="EMBL/GenBank/DDBJ databases">
        <title>The Genome Sequence of Enterococcus sp. DIV0159.</title>
        <authorList>
            <person name="Earl A."/>
            <person name="Manson A."/>
            <person name="Gilmore M."/>
            <person name="Sanders J."/>
            <person name="Shea T."/>
            <person name="Howe W."/>
            <person name="Livny J."/>
            <person name="Cuomo C."/>
            <person name="Neafsey D."/>
            <person name="Birren B."/>
        </authorList>
    </citation>
    <scope>NUCLEOTIDE SEQUENCE [LARGE SCALE GENOMIC DNA]</scope>
    <source>
        <strain evidence="1 2">665A</strain>
    </source>
</reference>
<dbReference type="PRINTS" id="PR01998">
    <property type="entry name" value="MTP2STAPHYLO"/>
</dbReference>
<protein>
    <submittedName>
        <fullName evidence="1">TP901-1 family phage major tail protein</fullName>
    </submittedName>
</protein>
<dbReference type="Pfam" id="PF06199">
    <property type="entry name" value="Phage_tail_2"/>
    <property type="match status" value="1"/>
</dbReference>
<comment type="caution">
    <text evidence="1">The sequence shown here is derived from an EMBL/GenBank/DDBJ whole genome shotgun (WGS) entry which is preliminary data.</text>
</comment>
<dbReference type="Proteomes" id="UP000664357">
    <property type="component" value="Unassembled WGS sequence"/>
</dbReference>
<dbReference type="RefSeq" id="WP_207702739.1">
    <property type="nucleotide sequence ID" value="NZ_JAFREL020000003.1"/>
</dbReference>
<gene>
    <name evidence="1" type="ORF">JZO67_003422</name>
</gene>
<proteinExistence type="predicted"/>
<dbReference type="NCBIfam" id="TIGR02126">
    <property type="entry name" value="phgtail_TP901_1"/>
    <property type="match status" value="1"/>
</dbReference>
<dbReference type="InterPro" id="IPR011855">
    <property type="entry name" value="Phgtail_TP901_1"/>
</dbReference>
<dbReference type="InterPro" id="IPR022345">
    <property type="entry name" value="Phage_69_Orf23_MTP"/>
</dbReference>
<dbReference type="PRINTS" id="PR01997">
    <property type="entry name" value="MTP2FAMILY"/>
</dbReference>
<organism evidence="1 2">
    <name type="scientific">Candidatus Enterococcus ferrettii</name>
    <dbReference type="NCBI Taxonomy" id="2815324"/>
    <lineage>
        <taxon>Bacteria</taxon>
        <taxon>Bacillati</taxon>
        <taxon>Bacillota</taxon>
        <taxon>Bacilli</taxon>
        <taxon>Lactobacillales</taxon>
        <taxon>Enterococcaceae</taxon>
        <taxon>Enterococcus</taxon>
    </lineage>
</organism>
<accession>A0ABV0EVZ8</accession>
<name>A0ABV0EVZ8_9ENTE</name>
<evidence type="ECO:0000313" key="2">
    <source>
        <dbReference type="Proteomes" id="UP000664357"/>
    </source>
</evidence>